<dbReference type="KEGG" id="pno:SNOG_01435"/>
<dbReference type="GeneID" id="5968919"/>
<dbReference type="PANTHER" id="PTHR34673:SF1">
    <property type="entry name" value="COLD-REGULATED PROTEIN"/>
    <property type="match status" value="1"/>
</dbReference>
<protein>
    <submittedName>
        <fullName evidence="1">Uncharacterized protein</fullName>
    </submittedName>
</protein>
<dbReference type="EMBL" id="CH445326">
    <property type="protein sequence ID" value="EAT91084.1"/>
    <property type="molecule type" value="Genomic_DNA"/>
</dbReference>
<reference evidence="2" key="1">
    <citation type="journal article" date="2007" name="Plant Cell">
        <title>Dothideomycete-plant interactions illuminated by genome sequencing and EST analysis of the wheat pathogen Stagonospora nodorum.</title>
        <authorList>
            <person name="Hane J.K."/>
            <person name="Lowe R.G."/>
            <person name="Solomon P.S."/>
            <person name="Tan K.C."/>
            <person name="Schoch C.L."/>
            <person name="Spatafora J.W."/>
            <person name="Crous P.W."/>
            <person name="Kodira C."/>
            <person name="Birren B.W."/>
            <person name="Galagan J.E."/>
            <person name="Torriani S.F."/>
            <person name="McDonald B.A."/>
            <person name="Oliver R.P."/>
        </authorList>
    </citation>
    <scope>NUCLEOTIDE SEQUENCE [LARGE SCALE GENOMIC DNA]</scope>
    <source>
        <strain evidence="2">SN15 / ATCC MYA-4574 / FGSC 10173</strain>
    </source>
</reference>
<dbReference type="AlphaFoldDB" id="Q0V3H9"/>
<evidence type="ECO:0000313" key="1">
    <source>
        <dbReference type="EMBL" id="EAT91084.1"/>
    </source>
</evidence>
<organism evidence="1 2">
    <name type="scientific">Phaeosphaeria nodorum (strain SN15 / ATCC MYA-4574 / FGSC 10173)</name>
    <name type="common">Glume blotch fungus</name>
    <name type="synonym">Parastagonospora nodorum</name>
    <dbReference type="NCBI Taxonomy" id="321614"/>
    <lineage>
        <taxon>Eukaryota</taxon>
        <taxon>Fungi</taxon>
        <taxon>Dikarya</taxon>
        <taxon>Ascomycota</taxon>
        <taxon>Pezizomycotina</taxon>
        <taxon>Dothideomycetes</taxon>
        <taxon>Pleosporomycetidae</taxon>
        <taxon>Pleosporales</taxon>
        <taxon>Pleosporineae</taxon>
        <taxon>Phaeosphaeriaceae</taxon>
        <taxon>Parastagonospora</taxon>
    </lineage>
</organism>
<name>Q0V3H9_PHANO</name>
<dbReference type="InParanoid" id="Q0V3H9"/>
<dbReference type="PANTHER" id="PTHR34673">
    <property type="entry name" value="COLD-REGULATED PROTEIN"/>
    <property type="match status" value="1"/>
</dbReference>
<gene>
    <name evidence="1" type="ORF">SNOG_01435</name>
</gene>
<proteinExistence type="predicted"/>
<accession>Q0V3H9</accession>
<dbReference type="Proteomes" id="UP000001055">
    <property type="component" value="Unassembled WGS sequence"/>
</dbReference>
<evidence type="ECO:0000313" key="2">
    <source>
        <dbReference type="Proteomes" id="UP000001055"/>
    </source>
</evidence>
<sequence length="75" mass="8101">MCDCVPIPICFQCGTYEDLTITSRLLLTQYRNQNPCHCKIIGPTIGSSAGQLRSYAAAARQMLGRGNAISNAIPI</sequence>
<dbReference type="RefSeq" id="XP_001792074.1">
    <property type="nucleotide sequence ID" value="XM_001792022.1"/>
</dbReference>